<keyword evidence="2" id="KW-1185">Reference proteome</keyword>
<evidence type="ECO:0000313" key="2">
    <source>
        <dbReference type="Proteomes" id="UP000215335"/>
    </source>
</evidence>
<dbReference type="EMBL" id="NNAY01003182">
    <property type="protein sequence ID" value="OXU19853.1"/>
    <property type="molecule type" value="Genomic_DNA"/>
</dbReference>
<comment type="caution">
    <text evidence="1">The sequence shown here is derived from an EMBL/GenBank/DDBJ whole genome shotgun (WGS) entry which is preliminary data.</text>
</comment>
<evidence type="ECO:0000313" key="1">
    <source>
        <dbReference type="EMBL" id="OXU19853.1"/>
    </source>
</evidence>
<name>A0A232ENA4_9HYME</name>
<gene>
    <name evidence="1" type="ORF">TSAR_002990</name>
</gene>
<accession>A0A232ENA4</accession>
<sequence length="40" mass="4843">MACNYKQMLEDSILTYRKKLLQRRITRTIRSKSGLMNFSF</sequence>
<organism evidence="1 2">
    <name type="scientific">Trichomalopsis sarcophagae</name>
    <dbReference type="NCBI Taxonomy" id="543379"/>
    <lineage>
        <taxon>Eukaryota</taxon>
        <taxon>Metazoa</taxon>
        <taxon>Ecdysozoa</taxon>
        <taxon>Arthropoda</taxon>
        <taxon>Hexapoda</taxon>
        <taxon>Insecta</taxon>
        <taxon>Pterygota</taxon>
        <taxon>Neoptera</taxon>
        <taxon>Endopterygota</taxon>
        <taxon>Hymenoptera</taxon>
        <taxon>Apocrita</taxon>
        <taxon>Proctotrupomorpha</taxon>
        <taxon>Chalcidoidea</taxon>
        <taxon>Pteromalidae</taxon>
        <taxon>Pteromalinae</taxon>
        <taxon>Trichomalopsis</taxon>
    </lineage>
</organism>
<protein>
    <submittedName>
        <fullName evidence="1">Uncharacterized protein</fullName>
    </submittedName>
</protein>
<reference evidence="1 2" key="1">
    <citation type="journal article" date="2017" name="Curr. Biol.">
        <title>The Evolution of Venom by Co-option of Single-Copy Genes.</title>
        <authorList>
            <person name="Martinson E.O."/>
            <person name="Mrinalini"/>
            <person name="Kelkar Y.D."/>
            <person name="Chang C.H."/>
            <person name="Werren J.H."/>
        </authorList>
    </citation>
    <scope>NUCLEOTIDE SEQUENCE [LARGE SCALE GENOMIC DNA]</scope>
    <source>
        <strain evidence="1 2">Alberta</strain>
        <tissue evidence="1">Whole body</tissue>
    </source>
</reference>
<dbReference type="Proteomes" id="UP000215335">
    <property type="component" value="Unassembled WGS sequence"/>
</dbReference>
<dbReference type="AlphaFoldDB" id="A0A232ENA4"/>
<proteinExistence type="predicted"/>